<dbReference type="GO" id="GO:0015344">
    <property type="term" value="F:siderophore uptake transmembrane transporter activity"/>
    <property type="evidence" value="ECO:0007669"/>
    <property type="project" value="TreeGrafter"/>
</dbReference>
<accession>A0A381RR52</accession>
<dbReference type="Pfam" id="PF07715">
    <property type="entry name" value="Plug"/>
    <property type="match status" value="1"/>
</dbReference>
<dbReference type="EMBL" id="UINC01002228">
    <property type="protein sequence ID" value="SUZ94360.1"/>
    <property type="molecule type" value="Genomic_DNA"/>
</dbReference>
<dbReference type="InterPro" id="IPR037066">
    <property type="entry name" value="Plug_dom_sf"/>
</dbReference>
<evidence type="ECO:0000313" key="3">
    <source>
        <dbReference type="EMBL" id="SUZ94360.1"/>
    </source>
</evidence>
<dbReference type="PANTHER" id="PTHR30069">
    <property type="entry name" value="TONB-DEPENDENT OUTER MEMBRANE RECEPTOR"/>
    <property type="match status" value="1"/>
</dbReference>
<sequence length="513" mass="54964">MNRYTRIVANTFILSLTSILFAQMTVSGTVTDASTGNALAGANVVVDGTGLGAAADADGGYTLSNVPNGATLTASMIGYTDASATAGSTVNFALTSSAIEMSGLEVLASRAGEKTPVAYTNVTKADMDVRLGSQDIPMALNTTPSVYATQQGGGAGDARINVRGFNQRNVAVMINGVPQNDMENGWVYWSNWDGVGDASHSIQMQRGLSAVNLATPSIGGTMNIITDPTAASKGGFVKQEVGAGSFLKTSINYNTGLIGGNLALSGTIVRKTGEGVIDKTWTDAWAYYFGASYQMNDANRFEVYAIGAPQRHGQNLYKQNLGAYDSKFAESVEGYDATALGDDGKFRDEGETNGVGFGRTFNQNWAPVSSSYTGQQYWYMYGARTMERHDPDYLNERENFFHKPLVNLNHYLTLNDQMRLSTVLYWSGGSGGGTGTYGKIPTLDADGALGDDDYKFYYGRSPWVRDWNTLINYNSGIADTVYVDKSALARTHGNGNNQSVGILRNSINRQSTI</sequence>
<dbReference type="Pfam" id="PF13715">
    <property type="entry name" value="CarbopepD_reg_2"/>
    <property type="match status" value="1"/>
</dbReference>
<dbReference type="InterPro" id="IPR012910">
    <property type="entry name" value="Plug_dom"/>
</dbReference>
<dbReference type="GO" id="GO:0009279">
    <property type="term" value="C:cell outer membrane"/>
    <property type="evidence" value="ECO:0007669"/>
    <property type="project" value="TreeGrafter"/>
</dbReference>
<dbReference type="GO" id="GO:0044718">
    <property type="term" value="P:siderophore transmembrane transport"/>
    <property type="evidence" value="ECO:0007669"/>
    <property type="project" value="TreeGrafter"/>
</dbReference>
<dbReference type="Gene3D" id="2.60.40.1120">
    <property type="entry name" value="Carboxypeptidase-like, regulatory domain"/>
    <property type="match status" value="1"/>
</dbReference>
<dbReference type="InterPro" id="IPR008969">
    <property type="entry name" value="CarboxyPept-like_regulatory"/>
</dbReference>
<organism evidence="3">
    <name type="scientific">marine metagenome</name>
    <dbReference type="NCBI Taxonomy" id="408172"/>
    <lineage>
        <taxon>unclassified sequences</taxon>
        <taxon>metagenomes</taxon>
        <taxon>ecological metagenomes</taxon>
    </lineage>
</organism>
<dbReference type="SUPFAM" id="SSF49464">
    <property type="entry name" value="Carboxypeptidase regulatory domain-like"/>
    <property type="match status" value="1"/>
</dbReference>
<protein>
    <recommendedName>
        <fullName evidence="2">TonB-dependent receptor plug domain-containing protein</fullName>
    </recommendedName>
</protein>
<gene>
    <name evidence="3" type="ORF">METZ01_LOCUS47214</name>
</gene>
<feature type="non-terminal residue" evidence="3">
    <location>
        <position position="513"/>
    </location>
</feature>
<evidence type="ECO:0000259" key="2">
    <source>
        <dbReference type="Pfam" id="PF07715"/>
    </source>
</evidence>
<dbReference type="SUPFAM" id="SSF56935">
    <property type="entry name" value="Porins"/>
    <property type="match status" value="1"/>
</dbReference>
<dbReference type="PANTHER" id="PTHR30069:SF29">
    <property type="entry name" value="HEMOGLOBIN AND HEMOGLOBIN-HAPTOGLOBIN-BINDING PROTEIN 1-RELATED"/>
    <property type="match status" value="1"/>
</dbReference>
<dbReference type="AlphaFoldDB" id="A0A381RR52"/>
<dbReference type="Gene3D" id="2.170.130.10">
    <property type="entry name" value="TonB-dependent receptor, plug domain"/>
    <property type="match status" value="1"/>
</dbReference>
<dbReference type="InterPro" id="IPR039426">
    <property type="entry name" value="TonB-dep_rcpt-like"/>
</dbReference>
<feature type="domain" description="TonB-dependent receptor plug" evidence="2">
    <location>
        <begin position="113"/>
        <end position="220"/>
    </location>
</feature>
<evidence type="ECO:0000256" key="1">
    <source>
        <dbReference type="ARBA" id="ARBA00022729"/>
    </source>
</evidence>
<proteinExistence type="predicted"/>
<keyword evidence="1" id="KW-0732">Signal</keyword>
<reference evidence="3" key="1">
    <citation type="submission" date="2018-05" db="EMBL/GenBank/DDBJ databases">
        <authorList>
            <person name="Lanie J.A."/>
            <person name="Ng W.-L."/>
            <person name="Kazmierczak K.M."/>
            <person name="Andrzejewski T.M."/>
            <person name="Davidsen T.M."/>
            <person name="Wayne K.J."/>
            <person name="Tettelin H."/>
            <person name="Glass J.I."/>
            <person name="Rusch D."/>
            <person name="Podicherti R."/>
            <person name="Tsui H.-C.T."/>
            <person name="Winkler M.E."/>
        </authorList>
    </citation>
    <scope>NUCLEOTIDE SEQUENCE</scope>
</reference>
<name>A0A381RR52_9ZZZZ</name>